<keyword evidence="2" id="KW-1185">Reference proteome</keyword>
<name>A0A371DNI5_9APHY</name>
<protein>
    <submittedName>
        <fullName evidence="1">Uncharacterized protein</fullName>
    </submittedName>
</protein>
<reference evidence="1 2" key="1">
    <citation type="journal article" date="2018" name="Biotechnol. Biofuels">
        <title>Integrative visual omics of the white-rot fungus Polyporus brumalis exposes the biotechnological potential of its oxidative enzymes for delignifying raw plant biomass.</title>
        <authorList>
            <person name="Miyauchi S."/>
            <person name="Rancon A."/>
            <person name="Drula E."/>
            <person name="Hage H."/>
            <person name="Chaduli D."/>
            <person name="Favel A."/>
            <person name="Grisel S."/>
            <person name="Henrissat B."/>
            <person name="Herpoel-Gimbert I."/>
            <person name="Ruiz-Duenas F.J."/>
            <person name="Chevret D."/>
            <person name="Hainaut M."/>
            <person name="Lin J."/>
            <person name="Wang M."/>
            <person name="Pangilinan J."/>
            <person name="Lipzen A."/>
            <person name="Lesage-Meessen L."/>
            <person name="Navarro D."/>
            <person name="Riley R."/>
            <person name="Grigoriev I.V."/>
            <person name="Zhou S."/>
            <person name="Raouche S."/>
            <person name="Rosso M.N."/>
        </authorList>
    </citation>
    <scope>NUCLEOTIDE SEQUENCE [LARGE SCALE GENOMIC DNA]</scope>
    <source>
        <strain evidence="1 2">BRFM 1820</strain>
    </source>
</reference>
<organism evidence="1 2">
    <name type="scientific">Lentinus brumalis</name>
    <dbReference type="NCBI Taxonomy" id="2498619"/>
    <lineage>
        <taxon>Eukaryota</taxon>
        <taxon>Fungi</taxon>
        <taxon>Dikarya</taxon>
        <taxon>Basidiomycota</taxon>
        <taxon>Agaricomycotina</taxon>
        <taxon>Agaricomycetes</taxon>
        <taxon>Polyporales</taxon>
        <taxon>Polyporaceae</taxon>
        <taxon>Lentinus</taxon>
    </lineage>
</organism>
<gene>
    <name evidence="1" type="ORF">OH76DRAFT_1398374</name>
</gene>
<proteinExistence type="predicted"/>
<sequence>MPAIRAMSPHSSRPILSFISRFLLELQEANQMVVRLDPDDPLHSSRNPYDSTPSFVSWKFYLRGSFGRVR</sequence>
<dbReference type="EMBL" id="KZ857385">
    <property type="protein sequence ID" value="RDX54079.1"/>
    <property type="molecule type" value="Genomic_DNA"/>
</dbReference>
<evidence type="ECO:0000313" key="1">
    <source>
        <dbReference type="EMBL" id="RDX54079.1"/>
    </source>
</evidence>
<dbReference type="OrthoDB" id="2756573at2759"/>
<accession>A0A371DNI5</accession>
<evidence type="ECO:0000313" key="2">
    <source>
        <dbReference type="Proteomes" id="UP000256964"/>
    </source>
</evidence>
<dbReference type="Proteomes" id="UP000256964">
    <property type="component" value="Unassembled WGS sequence"/>
</dbReference>
<dbReference type="AlphaFoldDB" id="A0A371DNI5"/>